<sequence>MEPRIRVMVGGEDGERFFGDGPCRLLEELARLGSLSAAARSLGMSYSKATRIVNRAEQELGFKLTARRVGGEGGGSSELTPQGAEFLDRYRAWRRSVERDAQASFRACFAGLQGQPLPACVVLAAGRSERFGSQKLLATLADEPVLWHTLDAVPRDCFELVVVAAEPAVVDAVCRWAEARNATPTIAAPAGPDQSDSMRAGLDACERCSSAVFVPGDQALLSDESLRSVAAALAEHPGRVVRLGWHGEGRSPVAFPSGTYRALRTVQGDVGGSALLKARPDLVADAVVVEAGDPRELLDCDTPDALEAMANALGAS</sequence>
<feature type="domain" description="MobA-like NTP transferase" evidence="2">
    <location>
        <begin position="120"/>
        <end position="279"/>
    </location>
</feature>
<evidence type="ECO:0000259" key="1">
    <source>
        <dbReference type="Pfam" id="PF00126"/>
    </source>
</evidence>
<evidence type="ECO:0000313" key="4">
    <source>
        <dbReference type="Proteomes" id="UP001431693"/>
    </source>
</evidence>
<dbReference type="InterPro" id="IPR029044">
    <property type="entry name" value="Nucleotide-diphossugar_trans"/>
</dbReference>
<dbReference type="Pfam" id="PF00126">
    <property type="entry name" value="HTH_1"/>
    <property type="match status" value="1"/>
</dbReference>
<dbReference type="InterPro" id="IPR036388">
    <property type="entry name" value="WH-like_DNA-bd_sf"/>
</dbReference>
<accession>A0ABT6ZI90</accession>
<dbReference type="InterPro" id="IPR036390">
    <property type="entry name" value="WH_DNA-bd_sf"/>
</dbReference>
<dbReference type="RefSeq" id="WP_283712251.1">
    <property type="nucleotide sequence ID" value="NZ_JASJEW010000001.1"/>
</dbReference>
<dbReference type="Proteomes" id="UP001431693">
    <property type="component" value="Unassembled WGS sequence"/>
</dbReference>
<protein>
    <submittedName>
        <fullName evidence="3">NTP transferase domain-containing protein</fullName>
    </submittedName>
</protein>
<dbReference type="Pfam" id="PF12804">
    <property type="entry name" value="NTP_transf_3"/>
    <property type="match status" value="1"/>
</dbReference>
<dbReference type="Gene3D" id="1.10.10.10">
    <property type="entry name" value="Winged helix-like DNA-binding domain superfamily/Winged helix DNA-binding domain"/>
    <property type="match status" value="1"/>
</dbReference>
<dbReference type="InterPro" id="IPR025877">
    <property type="entry name" value="MobA-like_NTP_Trfase"/>
</dbReference>
<proteinExistence type="predicted"/>
<evidence type="ECO:0000313" key="3">
    <source>
        <dbReference type="EMBL" id="MDJ1128607.1"/>
    </source>
</evidence>
<dbReference type="InterPro" id="IPR000847">
    <property type="entry name" value="LysR_HTH_N"/>
</dbReference>
<reference evidence="3" key="1">
    <citation type="submission" date="2023-05" db="EMBL/GenBank/DDBJ databases">
        <title>[olsenella] sp. nov., isolated from a pig farm feces dump.</title>
        <authorList>
            <person name="Chang Y.-H."/>
        </authorList>
    </citation>
    <scope>NUCLEOTIDE SEQUENCE</scope>
    <source>
        <strain evidence="3">YH-ols2217</strain>
    </source>
</reference>
<dbReference type="SUPFAM" id="SSF53448">
    <property type="entry name" value="Nucleotide-diphospho-sugar transferases"/>
    <property type="match status" value="1"/>
</dbReference>
<feature type="domain" description="HTH lysR-type" evidence="1">
    <location>
        <begin position="24"/>
        <end position="83"/>
    </location>
</feature>
<gene>
    <name evidence="3" type="ORF">QJ043_00705</name>
</gene>
<dbReference type="GO" id="GO:0016740">
    <property type="term" value="F:transferase activity"/>
    <property type="evidence" value="ECO:0007669"/>
    <property type="project" value="UniProtKB-KW"/>
</dbReference>
<keyword evidence="3" id="KW-0808">Transferase</keyword>
<dbReference type="PANTHER" id="PTHR43777:SF1">
    <property type="entry name" value="MOLYBDENUM COFACTOR CYTIDYLYLTRANSFERASE"/>
    <property type="match status" value="1"/>
</dbReference>
<dbReference type="SUPFAM" id="SSF46785">
    <property type="entry name" value="Winged helix' DNA-binding domain"/>
    <property type="match status" value="1"/>
</dbReference>
<organism evidence="3 4">
    <name type="scientific">Kribbibacterium absianum</name>
    <dbReference type="NCBI Taxonomy" id="3044210"/>
    <lineage>
        <taxon>Bacteria</taxon>
        <taxon>Bacillati</taxon>
        <taxon>Actinomycetota</taxon>
        <taxon>Coriobacteriia</taxon>
        <taxon>Coriobacteriales</taxon>
        <taxon>Kribbibacteriaceae</taxon>
        <taxon>Kribbibacterium</taxon>
    </lineage>
</organism>
<name>A0ABT6ZI90_9ACTN</name>
<dbReference type="EMBL" id="JASJEX010000001">
    <property type="protein sequence ID" value="MDJ1128607.1"/>
    <property type="molecule type" value="Genomic_DNA"/>
</dbReference>
<evidence type="ECO:0000259" key="2">
    <source>
        <dbReference type="Pfam" id="PF12804"/>
    </source>
</evidence>
<keyword evidence="4" id="KW-1185">Reference proteome</keyword>
<dbReference type="Gene3D" id="3.90.550.10">
    <property type="entry name" value="Spore Coat Polysaccharide Biosynthesis Protein SpsA, Chain A"/>
    <property type="match status" value="1"/>
</dbReference>
<comment type="caution">
    <text evidence="3">The sequence shown here is derived from an EMBL/GenBank/DDBJ whole genome shotgun (WGS) entry which is preliminary data.</text>
</comment>
<dbReference type="PANTHER" id="PTHR43777">
    <property type="entry name" value="MOLYBDENUM COFACTOR CYTIDYLYLTRANSFERASE"/>
    <property type="match status" value="1"/>
</dbReference>